<dbReference type="PANTHER" id="PTHR38441">
    <property type="entry name" value="INTEGRAL MEMBRANE PROTEIN-RELATED"/>
    <property type="match status" value="1"/>
</dbReference>
<keyword evidence="4" id="KW-1185">Reference proteome</keyword>
<comment type="caution">
    <text evidence="3">The sequence shown here is derived from an EMBL/GenBank/DDBJ whole genome shotgun (WGS) entry which is preliminary data.</text>
</comment>
<dbReference type="RefSeq" id="WP_149956201.1">
    <property type="nucleotide sequence ID" value="NZ_BKDJ01000004.1"/>
</dbReference>
<accession>A0A5A7NR05</accession>
<feature type="transmembrane region" description="Helical" evidence="2">
    <location>
        <begin position="84"/>
        <end position="106"/>
    </location>
</feature>
<evidence type="ECO:0000313" key="4">
    <source>
        <dbReference type="Proteomes" id="UP000325307"/>
    </source>
</evidence>
<dbReference type="EMBL" id="BKDJ01000004">
    <property type="protein sequence ID" value="GER22562.1"/>
    <property type="molecule type" value="Genomic_DNA"/>
</dbReference>
<dbReference type="Proteomes" id="UP000325307">
    <property type="component" value="Unassembled WGS sequence"/>
</dbReference>
<sequence length="133" mass="14532">MGSIPSPDVRPEVPPGGHGAHAAPVPTGEDFRETQASPEFQEVRRTHRGFVFPMTVVFLVWYFVYVILAAYFPAFMSIKLAGNVNVGLALGLLQFVSTFVITAAYVHFANKKLDPKATAIRLRLEGAQEGDAK</sequence>
<protein>
    <submittedName>
        <fullName evidence="3">Membrane protein</fullName>
    </submittedName>
</protein>
<dbReference type="Pfam" id="PF04341">
    <property type="entry name" value="DUF485"/>
    <property type="match status" value="1"/>
</dbReference>
<gene>
    <name evidence="3" type="ORF">NCCP1664_10590</name>
</gene>
<dbReference type="OrthoDB" id="3543412at2"/>
<reference evidence="3 4" key="1">
    <citation type="submission" date="2019-09" db="EMBL/GenBank/DDBJ databases">
        <title>Arthrobacter zafarii sp. nov., a moderately thermotolerant and halotolerant actinobacterium isolated from Cholistan desert soil of Pakistan.</title>
        <authorList>
            <person name="Amin A."/>
            <person name="Ahmed I."/>
            <person name="Khalid N."/>
            <person name="Schumann P."/>
            <person name="Busse H.J."/>
            <person name="Khan I.U."/>
            <person name="Li S."/>
            <person name="Li W.J."/>
        </authorList>
    </citation>
    <scope>NUCLEOTIDE SEQUENCE [LARGE SCALE GENOMIC DNA]</scope>
    <source>
        <strain evidence="3 4">NCCP-1664</strain>
    </source>
</reference>
<evidence type="ECO:0000256" key="1">
    <source>
        <dbReference type="SAM" id="MobiDB-lite"/>
    </source>
</evidence>
<dbReference type="InterPro" id="IPR007436">
    <property type="entry name" value="DUF485"/>
</dbReference>
<dbReference type="AlphaFoldDB" id="A0A5A7NR05"/>
<keyword evidence="2" id="KW-0472">Membrane</keyword>
<name>A0A5A7NR05_9MICC</name>
<evidence type="ECO:0000256" key="2">
    <source>
        <dbReference type="SAM" id="Phobius"/>
    </source>
</evidence>
<evidence type="ECO:0000313" key="3">
    <source>
        <dbReference type="EMBL" id="GER22562.1"/>
    </source>
</evidence>
<dbReference type="PANTHER" id="PTHR38441:SF1">
    <property type="entry name" value="MEMBRANE PROTEIN"/>
    <property type="match status" value="1"/>
</dbReference>
<proteinExistence type="predicted"/>
<feature type="region of interest" description="Disordered" evidence="1">
    <location>
        <begin position="1"/>
        <end position="36"/>
    </location>
</feature>
<keyword evidence="2" id="KW-0812">Transmembrane</keyword>
<feature type="transmembrane region" description="Helical" evidence="2">
    <location>
        <begin position="50"/>
        <end position="72"/>
    </location>
</feature>
<organism evidence="3 4">
    <name type="scientific">Zafaria cholistanensis</name>
    <dbReference type="NCBI Taxonomy" id="1682741"/>
    <lineage>
        <taxon>Bacteria</taxon>
        <taxon>Bacillati</taxon>
        <taxon>Actinomycetota</taxon>
        <taxon>Actinomycetes</taxon>
        <taxon>Micrococcales</taxon>
        <taxon>Micrococcaceae</taxon>
        <taxon>Zafaria</taxon>
    </lineage>
</organism>
<keyword evidence="2" id="KW-1133">Transmembrane helix</keyword>